<dbReference type="STRING" id="342108.amb2893"/>
<evidence type="ECO:0000313" key="3">
    <source>
        <dbReference type="Proteomes" id="UP000007058"/>
    </source>
</evidence>
<evidence type="ECO:0000256" key="1">
    <source>
        <dbReference type="SAM" id="MobiDB-lite"/>
    </source>
</evidence>
<feature type="region of interest" description="Disordered" evidence="1">
    <location>
        <begin position="43"/>
        <end position="147"/>
    </location>
</feature>
<dbReference type="KEGG" id="mag:amb2893"/>
<dbReference type="PRINTS" id="PR01217">
    <property type="entry name" value="PRICHEXTENSN"/>
</dbReference>
<gene>
    <name evidence="2" type="ordered locus">amb2893</name>
</gene>
<organism evidence="2 3">
    <name type="scientific">Paramagnetospirillum magneticum (strain ATCC 700264 / AMB-1)</name>
    <name type="common">Magnetospirillum magneticum</name>
    <dbReference type="NCBI Taxonomy" id="342108"/>
    <lineage>
        <taxon>Bacteria</taxon>
        <taxon>Pseudomonadati</taxon>
        <taxon>Pseudomonadota</taxon>
        <taxon>Alphaproteobacteria</taxon>
        <taxon>Rhodospirillales</taxon>
        <taxon>Magnetospirillaceae</taxon>
        <taxon>Paramagnetospirillum</taxon>
    </lineage>
</organism>
<dbReference type="Gene3D" id="3.30.1150.10">
    <property type="match status" value="1"/>
</dbReference>
<accession>Q2W378</accession>
<proteinExistence type="predicted"/>
<keyword evidence="3" id="KW-1185">Reference proteome</keyword>
<dbReference type="HOGENOM" id="CLU_1089048_0_0_5"/>
<dbReference type="OrthoDB" id="7365876at2"/>
<reference evidence="2 3" key="1">
    <citation type="journal article" date="2005" name="DNA Res.">
        <title>Complete genome sequence of the facultative anaerobic magnetotactic bacterium Magnetospirillum sp. strain AMB-1.</title>
        <authorList>
            <person name="Matsunaga T."/>
            <person name="Okamura Y."/>
            <person name="Fukuda Y."/>
            <person name="Wahyudi A.T."/>
            <person name="Murase Y."/>
            <person name="Takeyama H."/>
        </authorList>
    </citation>
    <scope>NUCLEOTIDE SEQUENCE [LARGE SCALE GENOMIC DNA]</scope>
    <source>
        <strain evidence="3">ATCC 700264 / AMB-1</strain>
    </source>
</reference>
<dbReference type="EMBL" id="AP007255">
    <property type="protein sequence ID" value="BAE51697.1"/>
    <property type="molecule type" value="Genomic_DNA"/>
</dbReference>
<dbReference type="AlphaFoldDB" id="Q2W378"/>
<name>Q2W378_PARM1</name>
<sequence length="255" mass="27408">MQAMTLDRRQMAALGLSALLHLLVTLALEVNDLSALLPERTERTMEVEVVPEPPKPAPEPPKPAPEPPPAPVAAPQPPPEPPKALPTPLPPLPVQRPQLQAAPHAETSKAPQASTRPEPAKPAGQSPTLSSDSGNFSRAAPAAGDLAQSTQDKILAQVLRMWHFNAGALRGTDTILSATLIVNRDGTLSGPMNKDAPWNPDSVIRGYSSLPDGTNKRMLETFLLALRMAQPLQMPPDDGKPWPRRMLLRFKPGDL</sequence>
<feature type="compositionally biased region" description="Polar residues" evidence="1">
    <location>
        <begin position="125"/>
        <end position="136"/>
    </location>
</feature>
<dbReference type="Proteomes" id="UP000007058">
    <property type="component" value="Chromosome"/>
</dbReference>
<protein>
    <submittedName>
        <fullName evidence="2">Periplasmic protein TonB, links inner and outer membranes</fullName>
    </submittedName>
</protein>
<feature type="compositionally biased region" description="Pro residues" evidence="1">
    <location>
        <begin position="51"/>
        <end position="94"/>
    </location>
</feature>
<dbReference type="RefSeq" id="WP_011385270.1">
    <property type="nucleotide sequence ID" value="NC_007626.1"/>
</dbReference>
<evidence type="ECO:0000313" key="2">
    <source>
        <dbReference type="EMBL" id="BAE51697.1"/>
    </source>
</evidence>